<protein>
    <submittedName>
        <fullName evidence="1">50S ribosomal protein L15e</fullName>
    </submittedName>
</protein>
<comment type="caution">
    <text evidence="1">The sequence shown here is derived from an EMBL/GenBank/DDBJ whole genome shotgun (WGS) entry which is preliminary data.</text>
</comment>
<organism evidence="1 2">
    <name type="scientific">Thermoproteus sp. AZ2</name>
    <dbReference type="NCBI Taxonomy" id="1609232"/>
    <lineage>
        <taxon>Archaea</taxon>
        <taxon>Thermoproteota</taxon>
        <taxon>Thermoprotei</taxon>
        <taxon>Thermoproteales</taxon>
        <taxon>Thermoproteaceae</taxon>
        <taxon>Thermoproteus</taxon>
    </lineage>
</organism>
<proteinExistence type="predicted"/>
<accession>A0ACC6V397</accession>
<evidence type="ECO:0000313" key="1">
    <source>
        <dbReference type="EMBL" id="MFB6491528.1"/>
    </source>
</evidence>
<dbReference type="Proteomes" id="UP000033636">
    <property type="component" value="Unassembled WGS sequence"/>
</dbReference>
<dbReference type="EMBL" id="JZWT02000044">
    <property type="protein sequence ID" value="MFB6491528.1"/>
    <property type="molecule type" value="Genomic_DNA"/>
</dbReference>
<name>A0ACC6V397_9CREN</name>
<reference evidence="1" key="1">
    <citation type="submission" date="2024-07" db="EMBL/GenBank/DDBJ databases">
        <title>Metagenome and Metagenome-Assembled Genomes of Archaea from a hot spring from the geothermal field of Los Azufres, Mexico.</title>
        <authorList>
            <person name="Marin-Paredes R."/>
            <person name="Martinez-Romero E."/>
            <person name="Servin-Garciduenas L.E."/>
        </authorList>
    </citation>
    <scope>NUCLEOTIDE SEQUENCE</scope>
</reference>
<sequence>MAKSAYSYMATWYRRAGREVEERVMRARLIEWRKAPSIVRVERPARLDRARRLGYKAKQGVVVVRVRLRRGPFNRRRPDSGRRPKRMGVYGITAWKSWQQIAEERAARKFPNLEVLGSYWVADDGMYRYFEVIMIDPNAPTVKKDPDYAGIVGKEVPRRRVARRLRKRQKALIEKLKKELLPKLEQADEGKQ</sequence>
<keyword evidence="1" id="KW-0689">Ribosomal protein</keyword>
<gene>
    <name evidence="1" type="ORF">TU35_009930</name>
</gene>
<evidence type="ECO:0000313" key="2">
    <source>
        <dbReference type="Proteomes" id="UP000033636"/>
    </source>
</evidence>
<keyword evidence="1" id="KW-0687">Ribonucleoprotein</keyword>